<organism evidence="1">
    <name type="scientific">Anguilla anguilla</name>
    <name type="common">European freshwater eel</name>
    <name type="synonym">Muraena anguilla</name>
    <dbReference type="NCBI Taxonomy" id="7936"/>
    <lineage>
        <taxon>Eukaryota</taxon>
        <taxon>Metazoa</taxon>
        <taxon>Chordata</taxon>
        <taxon>Craniata</taxon>
        <taxon>Vertebrata</taxon>
        <taxon>Euteleostomi</taxon>
        <taxon>Actinopterygii</taxon>
        <taxon>Neopterygii</taxon>
        <taxon>Teleostei</taxon>
        <taxon>Anguilliformes</taxon>
        <taxon>Anguillidae</taxon>
        <taxon>Anguilla</taxon>
    </lineage>
</organism>
<protein>
    <submittedName>
        <fullName evidence="1">Uncharacterized protein</fullName>
    </submittedName>
</protein>
<reference evidence="1" key="1">
    <citation type="submission" date="2014-11" db="EMBL/GenBank/DDBJ databases">
        <authorList>
            <person name="Amaro Gonzalez C."/>
        </authorList>
    </citation>
    <scope>NUCLEOTIDE SEQUENCE</scope>
</reference>
<dbReference type="AlphaFoldDB" id="A0A0E9S493"/>
<evidence type="ECO:0000313" key="1">
    <source>
        <dbReference type="EMBL" id="JAH36106.1"/>
    </source>
</evidence>
<accession>A0A0E9S493</accession>
<dbReference type="EMBL" id="GBXM01072471">
    <property type="protein sequence ID" value="JAH36106.1"/>
    <property type="molecule type" value="Transcribed_RNA"/>
</dbReference>
<sequence length="52" mass="6221">METSLINLHLHVKSQTCLCKHCHQNQIHLYLDHFLFTGTYTYCRMSHAFQNL</sequence>
<reference evidence="1" key="2">
    <citation type="journal article" date="2015" name="Fish Shellfish Immunol.">
        <title>Early steps in the European eel (Anguilla anguilla)-Vibrio vulnificus interaction in the gills: Role of the RtxA13 toxin.</title>
        <authorList>
            <person name="Callol A."/>
            <person name="Pajuelo D."/>
            <person name="Ebbesson L."/>
            <person name="Teles M."/>
            <person name="MacKenzie S."/>
            <person name="Amaro C."/>
        </authorList>
    </citation>
    <scope>NUCLEOTIDE SEQUENCE</scope>
</reference>
<name>A0A0E9S493_ANGAN</name>
<proteinExistence type="predicted"/>